<name>A0AB39CDT1_9VIRU</name>
<organism evidence="1">
    <name type="scientific">Pseudomonas phage HRDY3</name>
    <dbReference type="NCBI Taxonomy" id="3236930"/>
    <lineage>
        <taxon>Viruses</taxon>
    </lineage>
</organism>
<reference evidence="1" key="1">
    <citation type="submission" date="2024-07" db="EMBL/GenBank/DDBJ databases">
        <authorList>
            <person name="Bringhurst R.M."/>
            <person name="Homer T.E."/>
        </authorList>
    </citation>
    <scope>NUCLEOTIDE SEQUENCE</scope>
</reference>
<sequence length="99" mass="10899">MNVNPFAVATSLVGKLTSYNIDYTITSGNLLNLPKDKPSCVQLEITTSKARVVIRIFANCFVEVDQLENKDSKALWSIMEIFLKTILGPASAGYLIHHG</sequence>
<accession>A0AB39CDT1</accession>
<dbReference type="EMBL" id="PQ015379">
    <property type="protein sequence ID" value="XDJ15004.1"/>
    <property type="molecule type" value="Genomic_DNA"/>
</dbReference>
<evidence type="ECO:0000313" key="1">
    <source>
        <dbReference type="EMBL" id="XDJ15004.1"/>
    </source>
</evidence>
<protein>
    <submittedName>
        <fullName evidence="1">Uncharacterized protein</fullName>
    </submittedName>
</protein>
<proteinExistence type="predicted"/>